<keyword evidence="4" id="KW-0378">Hydrolase</keyword>
<evidence type="ECO:0000256" key="2">
    <source>
        <dbReference type="ARBA" id="ARBA00008664"/>
    </source>
</evidence>
<evidence type="ECO:0000259" key="7">
    <source>
        <dbReference type="Pfam" id="PF13091"/>
    </source>
</evidence>
<dbReference type="OrthoDB" id="3740959at2"/>
<name>A0A4Q5ISR8_9ACTN</name>
<sequence>MPTARMLESARRLRASRVGRPVRRRPGGCEMSLVGTVAASVSLALTGPALMIGGNFPGYGTLRGDDPPDQVTAAVLRADPAPETGGHVSFNDPTGDHDQQFALVDRIDRAIASSSRDATIRLAAYSFAMPSTSEALVRAHARGVNVRVVVDDHSAHWGSVRRLEKALGTDTSAQSFVKVCKLSCRGGRGNQHAKFVTISDGTWGRKGNLHDNLVLVGSLNLTNFSSQRQWNDLYMASDREAHDQLADVFRGLVNDTPQPRMRLGETGTGFATDVAPYRVSSRADDPIESRLARVRCQGASLVSGDHGRTVIRISMHAWNGDRGIVLARQVARLHRRGCDVKVLYGVGMGRVVANTLRDAGVPIRDSKGADGRRVHHKVMVLSGVLGRQTDANYVWTGSHNWSDRSLRNDEIMFRISGRALVQAYLANFRTIWKVAKP</sequence>
<evidence type="ECO:0000256" key="4">
    <source>
        <dbReference type="ARBA" id="ARBA00022801"/>
    </source>
</evidence>
<evidence type="ECO:0000256" key="3">
    <source>
        <dbReference type="ARBA" id="ARBA00012027"/>
    </source>
</evidence>
<dbReference type="GO" id="GO:0016891">
    <property type="term" value="F:RNA endonuclease activity producing 5'-phosphomonoesters, hydrolytic mechanism"/>
    <property type="evidence" value="ECO:0007669"/>
    <property type="project" value="TreeGrafter"/>
</dbReference>
<keyword evidence="5" id="KW-0442">Lipid degradation</keyword>
<comment type="similarity">
    <text evidence="2">Belongs to the phospholipase D family.</text>
</comment>
<evidence type="ECO:0000313" key="8">
    <source>
        <dbReference type="EMBL" id="RYU08787.1"/>
    </source>
</evidence>
<accession>A0A4Q5ISR8</accession>
<evidence type="ECO:0000256" key="5">
    <source>
        <dbReference type="ARBA" id="ARBA00022963"/>
    </source>
</evidence>
<dbReference type="EMBL" id="SDPU01000038">
    <property type="protein sequence ID" value="RYU08787.1"/>
    <property type="molecule type" value="Genomic_DNA"/>
</dbReference>
<gene>
    <name evidence="8" type="ORF">ETU37_22840</name>
</gene>
<keyword evidence="6" id="KW-0443">Lipid metabolism</keyword>
<comment type="caution">
    <text evidence="8">The sequence shown here is derived from an EMBL/GenBank/DDBJ whole genome shotgun (WGS) entry which is preliminary data.</text>
</comment>
<dbReference type="SUPFAM" id="SSF56024">
    <property type="entry name" value="Phospholipase D/nuclease"/>
    <property type="match status" value="2"/>
</dbReference>
<organism evidence="8 9">
    <name type="scientific">Nocardioides iriomotensis</name>
    <dbReference type="NCBI Taxonomy" id="715784"/>
    <lineage>
        <taxon>Bacteria</taxon>
        <taxon>Bacillati</taxon>
        <taxon>Actinomycetota</taxon>
        <taxon>Actinomycetes</taxon>
        <taxon>Propionibacteriales</taxon>
        <taxon>Nocardioidaceae</taxon>
        <taxon>Nocardioides</taxon>
    </lineage>
</organism>
<proteinExistence type="inferred from homology"/>
<evidence type="ECO:0000256" key="6">
    <source>
        <dbReference type="ARBA" id="ARBA00023098"/>
    </source>
</evidence>
<dbReference type="Proteomes" id="UP000291189">
    <property type="component" value="Unassembled WGS sequence"/>
</dbReference>
<evidence type="ECO:0000313" key="9">
    <source>
        <dbReference type="Proteomes" id="UP000291189"/>
    </source>
</evidence>
<dbReference type="PANTHER" id="PTHR43856:SF1">
    <property type="entry name" value="MITOCHONDRIAL CARDIOLIPIN HYDROLASE"/>
    <property type="match status" value="1"/>
</dbReference>
<dbReference type="InterPro" id="IPR025202">
    <property type="entry name" value="PLD-like_dom"/>
</dbReference>
<dbReference type="AlphaFoldDB" id="A0A4Q5ISR8"/>
<keyword evidence="9" id="KW-1185">Reference proteome</keyword>
<dbReference type="InterPro" id="IPR051406">
    <property type="entry name" value="PLD_domain"/>
</dbReference>
<feature type="domain" description="Phospholipase D-like" evidence="7">
    <location>
        <begin position="311"/>
        <end position="432"/>
    </location>
</feature>
<dbReference type="Gene3D" id="3.30.870.10">
    <property type="entry name" value="Endonuclease Chain A"/>
    <property type="match status" value="2"/>
</dbReference>
<dbReference type="GO" id="GO:0016042">
    <property type="term" value="P:lipid catabolic process"/>
    <property type="evidence" value="ECO:0007669"/>
    <property type="project" value="UniProtKB-KW"/>
</dbReference>
<dbReference type="Pfam" id="PF13091">
    <property type="entry name" value="PLDc_2"/>
    <property type="match status" value="2"/>
</dbReference>
<dbReference type="EC" id="3.1.4.4" evidence="3"/>
<feature type="domain" description="Phospholipase D-like" evidence="7">
    <location>
        <begin position="111"/>
        <end position="251"/>
    </location>
</feature>
<protein>
    <recommendedName>
        <fullName evidence="3">phospholipase D</fullName>
        <ecNumber evidence="3">3.1.4.4</ecNumber>
    </recommendedName>
</protein>
<evidence type="ECO:0000256" key="1">
    <source>
        <dbReference type="ARBA" id="ARBA00000798"/>
    </source>
</evidence>
<comment type="catalytic activity">
    <reaction evidence="1">
        <text>a 1,2-diacyl-sn-glycero-3-phosphocholine + H2O = a 1,2-diacyl-sn-glycero-3-phosphate + choline + H(+)</text>
        <dbReference type="Rhea" id="RHEA:14445"/>
        <dbReference type="ChEBI" id="CHEBI:15354"/>
        <dbReference type="ChEBI" id="CHEBI:15377"/>
        <dbReference type="ChEBI" id="CHEBI:15378"/>
        <dbReference type="ChEBI" id="CHEBI:57643"/>
        <dbReference type="ChEBI" id="CHEBI:58608"/>
        <dbReference type="EC" id="3.1.4.4"/>
    </reaction>
</comment>
<dbReference type="PANTHER" id="PTHR43856">
    <property type="entry name" value="CARDIOLIPIN HYDROLASE"/>
    <property type="match status" value="1"/>
</dbReference>
<reference evidence="8 9" key="1">
    <citation type="submission" date="2019-01" db="EMBL/GenBank/DDBJ databases">
        <title>Nocardioides guangzhouensis sp. nov., an actinobacterium isolated from soil.</title>
        <authorList>
            <person name="Fu Y."/>
            <person name="Cai Y."/>
            <person name="Lin Z."/>
            <person name="Chen P."/>
        </authorList>
    </citation>
    <scope>NUCLEOTIDE SEQUENCE [LARGE SCALE GENOMIC DNA]</scope>
    <source>
        <strain evidence="8 9">NBRC 105384</strain>
    </source>
</reference>
<dbReference type="GO" id="GO:0004630">
    <property type="term" value="F:phospholipase D activity"/>
    <property type="evidence" value="ECO:0007669"/>
    <property type="project" value="UniProtKB-EC"/>
</dbReference>